<dbReference type="EC" id="2.7.1.148" evidence="2 9"/>
<evidence type="ECO:0000256" key="2">
    <source>
        <dbReference type="ARBA" id="ARBA00012052"/>
    </source>
</evidence>
<comment type="similarity">
    <text evidence="1 9">Belongs to the GHMP kinase family. IspE subfamily.</text>
</comment>
<dbReference type="InterPro" id="IPR004424">
    <property type="entry name" value="IspE"/>
</dbReference>
<dbReference type="InterPro" id="IPR013750">
    <property type="entry name" value="GHMP_kinase_C_dom"/>
</dbReference>
<sequence>MKAHAKINLSLDVIGKRQDGYHEVRMIMQSIALHDEVVIEKRAAGIKVECDKPWVPEGSGNIAYKAANLMMERYKIESGVGIKILKRIPVAAGLAGGSADAAAVIKGMNELFNLNADEAELMDIGKQVGADVPFCIKGGTMLSEGIGEKLTKIPSFEGVNIVLVKPKVGVSTAWVYSNLKLNEISSRPDTELLIKAIYEKNIGCLAQNMTNVLETVTIKKYGVINDIKNELLRLGALGSMMSGSGPSVFGIFENEKQACLAYEGLKNSEWECFVTQTI</sequence>
<evidence type="ECO:0000256" key="7">
    <source>
        <dbReference type="ARBA" id="ARBA00022840"/>
    </source>
</evidence>
<evidence type="ECO:0000256" key="6">
    <source>
        <dbReference type="ARBA" id="ARBA00022777"/>
    </source>
</evidence>
<feature type="domain" description="GHMP kinase N-terminal" evidence="10">
    <location>
        <begin position="61"/>
        <end position="139"/>
    </location>
</feature>
<dbReference type="Gene3D" id="3.30.230.10">
    <property type="match status" value="1"/>
</dbReference>
<dbReference type="InterPro" id="IPR006204">
    <property type="entry name" value="GHMP_kinase_N_dom"/>
</dbReference>
<dbReference type="GO" id="GO:0005524">
    <property type="term" value="F:ATP binding"/>
    <property type="evidence" value="ECO:0007669"/>
    <property type="project" value="UniProtKB-UniRule"/>
</dbReference>
<evidence type="ECO:0000313" key="13">
    <source>
        <dbReference type="Proteomes" id="UP000223596"/>
    </source>
</evidence>
<evidence type="ECO:0000256" key="9">
    <source>
        <dbReference type="HAMAP-Rule" id="MF_00061"/>
    </source>
</evidence>
<comment type="function">
    <text evidence="9">Catalyzes the phosphorylation of the position 2 hydroxy group of 4-diphosphocytidyl-2C-methyl-D-erythritol.</text>
</comment>
<protein>
    <recommendedName>
        <fullName evidence="3 9">4-diphosphocytidyl-2-C-methyl-D-erythritol kinase</fullName>
        <shortName evidence="9">CMK</shortName>
        <ecNumber evidence="2 9">2.7.1.148</ecNumber>
    </recommendedName>
    <alternativeName>
        <fullName evidence="8 9">4-(cytidine-5'-diphospho)-2-C-methyl-D-erythritol kinase</fullName>
    </alternativeName>
</protein>
<keyword evidence="9" id="KW-0414">Isoprene biosynthesis</keyword>
<reference evidence="12 13" key="1">
    <citation type="submission" date="2017-09" db="EMBL/GenBank/DDBJ databases">
        <title>Evaluation of Pacific Biosciences Sequencing Technology to Finishing C. thermocellum Genome Sequences.</title>
        <authorList>
            <person name="Brown S."/>
        </authorList>
    </citation>
    <scope>NUCLEOTIDE SEQUENCE [LARGE SCALE GENOMIC DNA]</scope>
    <source>
        <strain evidence="12 13">AD2</strain>
    </source>
</reference>
<gene>
    <name evidence="9" type="primary">ispE</name>
    <name evidence="12" type="ORF">M972_1136</name>
</gene>
<dbReference type="AlphaFoldDB" id="A0AB36TB26"/>
<feature type="binding site" evidence="9">
    <location>
        <begin position="89"/>
        <end position="99"/>
    </location>
    <ligand>
        <name>ATP</name>
        <dbReference type="ChEBI" id="CHEBI:30616"/>
    </ligand>
</feature>
<keyword evidence="5 9" id="KW-0547">Nucleotide-binding</keyword>
<dbReference type="Pfam" id="PF00288">
    <property type="entry name" value="GHMP_kinases_N"/>
    <property type="match status" value="1"/>
</dbReference>
<evidence type="ECO:0000313" key="12">
    <source>
        <dbReference type="EMBL" id="PFH01307.1"/>
    </source>
</evidence>
<dbReference type="Gene3D" id="3.30.70.890">
    <property type="entry name" value="GHMP kinase, C-terminal domain"/>
    <property type="match status" value="1"/>
</dbReference>
<feature type="active site" evidence="9">
    <location>
        <position position="6"/>
    </location>
</feature>
<comment type="catalytic activity">
    <reaction evidence="9">
        <text>4-CDP-2-C-methyl-D-erythritol + ATP = 4-CDP-2-C-methyl-D-erythritol 2-phosphate + ADP + H(+)</text>
        <dbReference type="Rhea" id="RHEA:18437"/>
        <dbReference type="ChEBI" id="CHEBI:15378"/>
        <dbReference type="ChEBI" id="CHEBI:30616"/>
        <dbReference type="ChEBI" id="CHEBI:57823"/>
        <dbReference type="ChEBI" id="CHEBI:57919"/>
        <dbReference type="ChEBI" id="CHEBI:456216"/>
        <dbReference type="EC" id="2.7.1.148"/>
    </reaction>
</comment>
<dbReference type="SUPFAM" id="SSF55060">
    <property type="entry name" value="GHMP Kinase, C-terminal domain"/>
    <property type="match status" value="1"/>
</dbReference>
<comment type="caution">
    <text evidence="12">The sequence shown here is derived from an EMBL/GenBank/DDBJ whole genome shotgun (WGS) entry which is preliminary data.</text>
</comment>
<dbReference type="PANTHER" id="PTHR43527:SF2">
    <property type="entry name" value="4-DIPHOSPHOCYTIDYL-2-C-METHYL-D-ERYTHRITOL KINASE, CHLOROPLASTIC"/>
    <property type="match status" value="1"/>
</dbReference>
<dbReference type="GO" id="GO:0016114">
    <property type="term" value="P:terpenoid biosynthetic process"/>
    <property type="evidence" value="ECO:0007669"/>
    <property type="project" value="UniProtKB-UniRule"/>
</dbReference>
<evidence type="ECO:0000256" key="8">
    <source>
        <dbReference type="ARBA" id="ARBA00032554"/>
    </source>
</evidence>
<dbReference type="EMBL" id="PDBW01000001">
    <property type="protein sequence ID" value="PFH01307.1"/>
    <property type="molecule type" value="Genomic_DNA"/>
</dbReference>
<keyword evidence="6 9" id="KW-0418">Kinase</keyword>
<dbReference type="GO" id="GO:0050515">
    <property type="term" value="F:4-(cytidine 5'-diphospho)-2-C-methyl-D-erythritol kinase activity"/>
    <property type="evidence" value="ECO:0007669"/>
    <property type="project" value="UniProtKB-UniRule"/>
</dbReference>
<dbReference type="GO" id="GO:0019288">
    <property type="term" value="P:isopentenyl diphosphate biosynthetic process, methylerythritol 4-phosphate pathway"/>
    <property type="evidence" value="ECO:0007669"/>
    <property type="project" value="UniProtKB-UniRule"/>
</dbReference>
<feature type="domain" description="GHMP kinase C-terminal" evidence="11">
    <location>
        <begin position="193"/>
        <end position="265"/>
    </location>
</feature>
<evidence type="ECO:0000256" key="1">
    <source>
        <dbReference type="ARBA" id="ARBA00009684"/>
    </source>
</evidence>
<evidence type="ECO:0000256" key="4">
    <source>
        <dbReference type="ARBA" id="ARBA00022679"/>
    </source>
</evidence>
<evidence type="ECO:0000259" key="11">
    <source>
        <dbReference type="Pfam" id="PF08544"/>
    </source>
</evidence>
<dbReference type="InterPro" id="IPR036554">
    <property type="entry name" value="GHMP_kinase_C_sf"/>
</dbReference>
<dbReference type="InterPro" id="IPR014721">
    <property type="entry name" value="Ribsml_uS5_D2-typ_fold_subgr"/>
</dbReference>
<keyword evidence="4 9" id="KW-0808">Transferase</keyword>
<dbReference type="PANTHER" id="PTHR43527">
    <property type="entry name" value="4-DIPHOSPHOCYTIDYL-2-C-METHYL-D-ERYTHRITOL KINASE, CHLOROPLASTIC"/>
    <property type="match status" value="1"/>
</dbReference>
<organism evidence="12 13">
    <name type="scientific">Acetivibrio thermocellus AD2</name>
    <dbReference type="NCBI Taxonomy" id="1138384"/>
    <lineage>
        <taxon>Bacteria</taxon>
        <taxon>Bacillati</taxon>
        <taxon>Bacillota</taxon>
        <taxon>Clostridia</taxon>
        <taxon>Eubacteriales</taxon>
        <taxon>Oscillospiraceae</taxon>
        <taxon>Acetivibrio</taxon>
    </lineage>
</organism>
<evidence type="ECO:0000256" key="5">
    <source>
        <dbReference type="ARBA" id="ARBA00022741"/>
    </source>
</evidence>
<comment type="pathway">
    <text evidence="9">Isoprenoid biosynthesis; isopentenyl diphosphate biosynthesis via DXP pathway; isopentenyl diphosphate from 1-deoxy-D-xylulose 5-phosphate: step 3/6.</text>
</comment>
<dbReference type="PIRSF" id="PIRSF010376">
    <property type="entry name" value="IspE"/>
    <property type="match status" value="1"/>
</dbReference>
<dbReference type="NCBIfam" id="TIGR00154">
    <property type="entry name" value="ispE"/>
    <property type="match status" value="1"/>
</dbReference>
<dbReference type="InterPro" id="IPR020568">
    <property type="entry name" value="Ribosomal_Su5_D2-typ_SF"/>
</dbReference>
<evidence type="ECO:0000256" key="3">
    <source>
        <dbReference type="ARBA" id="ARBA00017473"/>
    </source>
</evidence>
<feature type="active site" evidence="9">
    <location>
        <position position="131"/>
    </location>
</feature>
<dbReference type="HAMAP" id="MF_00061">
    <property type="entry name" value="IspE"/>
    <property type="match status" value="1"/>
</dbReference>
<accession>A0AB36TB26</accession>
<dbReference type="SUPFAM" id="SSF54211">
    <property type="entry name" value="Ribosomal protein S5 domain 2-like"/>
    <property type="match status" value="1"/>
</dbReference>
<proteinExistence type="inferred from homology"/>
<name>A0AB36TB26_ACETH</name>
<evidence type="ECO:0000259" key="10">
    <source>
        <dbReference type="Pfam" id="PF00288"/>
    </source>
</evidence>
<dbReference type="Proteomes" id="UP000223596">
    <property type="component" value="Unassembled WGS sequence"/>
</dbReference>
<keyword evidence="7 9" id="KW-0067">ATP-binding</keyword>
<dbReference type="Pfam" id="PF08544">
    <property type="entry name" value="GHMP_kinases_C"/>
    <property type="match status" value="1"/>
</dbReference>